<reference evidence="1" key="1">
    <citation type="submission" date="2020-05" db="EMBL/GenBank/DDBJ databases">
        <title>Large-scale comparative analyses of tick genomes elucidate their genetic diversity and vector capacities.</title>
        <authorList>
            <person name="Jia N."/>
            <person name="Wang J."/>
            <person name="Shi W."/>
            <person name="Du L."/>
            <person name="Sun Y."/>
            <person name="Zhan W."/>
            <person name="Jiang J."/>
            <person name="Wang Q."/>
            <person name="Zhang B."/>
            <person name="Ji P."/>
            <person name="Sakyi L.B."/>
            <person name="Cui X."/>
            <person name="Yuan T."/>
            <person name="Jiang B."/>
            <person name="Yang W."/>
            <person name="Lam T.T.-Y."/>
            <person name="Chang Q."/>
            <person name="Ding S."/>
            <person name="Wang X."/>
            <person name="Zhu J."/>
            <person name="Ruan X."/>
            <person name="Zhao L."/>
            <person name="Wei J."/>
            <person name="Que T."/>
            <person name="Du C."/>
            <person name="Cheng J."/>
            <person name="Dai P."/>
            <person name="Han X."/>
            <person name="Huang E."/>
            <person name="Gao Y."/>
            <person name="Liu J."/>
            <person name="Shao H."/>
            <person name="Ye R."/>
            <person name="Li L."/>
            <person name="Wei W."/>
            <person name="Wang X."/>
            <person name="Wang C."/>
            <person name="Yang T."/>
            <person name="Huo Q."/>
            <person name="Li W."/>
            <person name="Guo W."/>
            <person name="Chen H."/>
            <person name="Zhou L."/>
            <person name="Ni X."/>
            <person name="Tian J."/>
            <person name="Zhou Y."/>
            <person name="Sheng Y."/>
            <person name="Liu T."/>
            <person name="Pan Y."/>
            <person name="Xia L."/>
            <person name="Li J."/>
            <person name="Zhao F."/>
            <person name="Cao W."/>
        </authorList>
    </citation>
    <scope>NUCLEOTIDE SEQUENCE</scope>
    <source>
        <strain evidence="1">Hyas-2018</strain>
    </source>
</reference>
<sequence length="641" mass="70470">MRQRLEYHEDSINRMFCGSREITDGGLTAVKELASKIENASHSDDLNKVRKSLNDGATFYHNLLSECARQTCDDAKKNSLGNMSEKLDYLADSTKIELPKSIVDLWNEVKKGDNAAAIKKVKIKKKLKDLGDRFNITISQLYDLVDRVAQRAKKAADSLRNPPEYVMRRIGLYATALTVASGVITIVVMTYICGNQCIMWRAPTGWCSFNTASWVMVVAAFVFLLFFPVLMVASSLGTTVGLAMDRKLCAPALDLAAPSSHPFVEFLAAKLGAEETSHRSATFHEKALKIAHGSQASDRRLRFGNASSEWRHRAATSARGTRLRNRVAAVSPKALLQRAKHCDSAYGSTCESSEHLESLERNVAGQPARKRRSQMPGADDANGGGVGDFNPPADIASAVSKEVTPKALEGVVKRFAQCSHTGLPFVQLFGKDLVTGMAGAVLGRKNPWLGLVDDSTGEPKLGALEKFGNQFPKLGNDIKKALDDLGKTVINSDDISALSSQLRRAKQDFDNLEKEKVALERYLRRAGRNDRSLDGTLEAVEKVVFQRRAFDAQMAYLQVHVNDWHGLQAVFSDSAKKVIEVGHKAKAGLRSDLSQFFTHAKKQVREHVGDCRSFYVLYVSTVQTVCIQGVTLLVSILNPGH</sequence>
<dbReference type="EMBL" id="CM023490">
    <property type="protein sequence ID" value="KAH6943542.1"/>
    <property type="molecule type" value="Genomic_DNA"/>
</dbReference>
<evidence type="ECO:0000313" key="1">
    <source>
        <dbReference type="EMBL" id="KAH6943542.1"/>
    </source>
</evidence>
<comment type="caution">
    <text evidence="1">The sequence shown here is derived from an EMBL/GenBank/DDBJ whole genome shotgun (WGS) entry which is preliminary data.</text>
</comment>
<accession>A0ACB7TB64</accession>
<protein>
    <submittedName>
        <fullName evidence="1">Uncharacterized protein</fullName>
    </submittedName>
</protein>
<keyword evidence="2" id="KW-1185">Reference proteome</keyword>
<name>A0ACB7TB64_HYAAI</name>
<organism evidence="1 2">
    <name type="scientific">Hyalomma asiaticum</name>
    <name type="common">Tick</name>
    <dbReference type="NCBI Taxonomy" id="266040"/>
    <lineage>
        <taxon>Eukaryota</taxon>
        <taxon>Metazoa</taxon>
        <taxon>Ecdysozoa</taxon>
        <taxon>Arthropoda</taxon>
        <taxon>Chelicerata</taxon>
        <taxon>Arachnida</taxon>
        <taxon>Acari</taxon>
        <taxon>Parasitiformes</taxon>
        <taxon>Ixodida</taxon>
        <taxon>Ixodoidea</taxon>
        <taxon>Ixodidae</taxon>
        <taxon>Hyalomminae</taxon>
        <taxon>Hyalomma</taxon>
    </lineage>
</organism>
<dbReference type="Proteomes" id="UP000821845">
    <property type="component" value="Chromosome 10"/>
</dbReference>
<gene>
    <name evidence="1" type="ORF">HPB50_024315</name>
</gene>
<proteinExistence type="predicted"/>
<evidence type="ECO:0000313" key="2">
    <source>
        <dbReference type="Proteomes" id="UP000821845"/>
    </source>
</evidence>